<dbReference type="OrthoDB" id="125883at2759"/>
<sequence length="363" mass="40897">MKFYILTSYRYPPVRREPANIASWSSVQILRPKQHVGVCWTGLSVLAQFHSGFPIKGPISRTSSSRCYRRATAAHTIHYGILPVGNGTVEVMNRLLLKCLRAMLSVLKLHISDWSTVLPLVQSALNQTPSDRLGGVAPTTEVFDVQAVYTKQREHIAAVQASLEDMHQTLSHQAEQRRAQARDRRAAKRGVDMANYEIGDFVLVAQVTGRANKLAVHWRGPRRVVRTLSDYVFKVQDLSAPFQVTTHHASRLRFYAEAGRDVTEDLIAQAMHGDGGHLVSKLLQCRLGQESHIWEILVEWVGLDPLEASQEPATVMYEGVPKLVEKFVMDQEIDSAAHAMWAVLIGERPRTKSRKKRKGLQRR</sequence>
<dbReference type="Proteomes" id="UP000237271">
    <property type="component" value="Unassembled WGS sequence"/>
</dbReference>
<dbReference type="InterPro" id="IPR036397">
    <property type="entry name" value="RNaseH_sf"/>
</dbReference>
<dbReference type="SUPFAM" id="SSF53098">
    <property type="entry name" value="Ribonuclease H-like"/>
    <property type="match status" value="1"/>
</dbReference>
<dbReference type="PANTHER" id="PTHR37984">
    <property type="entry name" value="PROTEIN CBG26694"/>
    <property type="match status" value="1"/>
</dbReference>
<evidence type="ECO:0008006" key="3">
    <source>
        <dbReference type="Google" id="ProtNLM"/>
    </source>
</evidence>
<evidence type="ECO:0000313" key="2">
    <source>
        <dbReference type="Proteomes" id="UP000237271"/>
    </source>
</evidence>
<dbReference type="AlphaFoldDB" id="A0A2P4XDF4"/>
<dbReference type="Gene3D" id="3.30.420.10">
    <property type="entry name" value="Ribonuclease H-like superfamily/Ribonuclease H"/>
    <property type="match status" value="1"/>
</dbReference>
<dbReference type="InterPro" id="IPR016197">
    <property type="entry name" value="Chromo-like_dom_sf"/>
</dbReference>
<reference evidence="1 2" key="1">
    <citation type="journal article" date="2017" name="Genome Biol. Evol.">
        <title>Phytophthora megakarya and P. palmivora, closely related causal agents of cacao black pod rot, underwent increases in genome sizes and gene numbers by different mechanisms.</title>
        <authorList>
            <person name="Ali S.S."/>
            <person name="Shao J."/>
            <person name="Lary D.J."/>
            <person name="Kronmiller B."/>
            <person name="Shen D."/>
            <person name="Strem M.D."/>
            <person name="Amoako-Attah I."/>
            <person name="Akrofi A.Y."/>
            <person name="Begoude B.A."/>
            <person name="Ten Hoopen G.M."/>
            <person name="Coulibaly K."/>
            <person name="Kebe B.I."/>
            <person name="Melnick R.L."/>
            <person name="Guiltinan M.J."/>
            <person name="Tyler B.M."/>
            <person name="Meinhardt L.W."/>
            <person name="Bailey B.A."/>
        </authorList>
    </citation>
    <scope>NUCLEOTIDE SEQUENCE [LARGE SCALE GENOMIC DNA]</scope>
    <source>
        <strain evidence="2">sbr112.9</strain>
    </source>
</reference>
<accession>A0A2P4XDF4</accession>
<organism evidence="1 2">
    <name type="scientific">Phytophthora palmivora</name>
    <dbReference type="NCBI Taxonomy" id="4796"/>
    <lineage>
        <taxon>Eukaryota</taxon>
        <taxon>Sar</taxon>
        <taxon>Stramenopiles</taxon>
        <taxon>Oomycota</taxon>
        <taxon>Peronosporomycetes</taxon>
        <taxon>Peronosporales</taxon>
        <taxon>Peronosporaceae</taxon>
        <taxon>Phytophthora</taxon>
    </lineage>
</organism>
<dbReference type="EMBL" id="NCKW01011397">
    <property type="protein sequence ID" value="POM63583.1"/>
    <property type="molecule type" value="Genomic_DNA"/>
</dbReference>
<gene>
    <name evidence="1" type="ORF">PHPALM_20991</name>
</gene>
<dbReference type="GO" id="GO:0003676">
    <property type="term" value="F:nucleic acid binding"/>
    <property type="evidence" value="ECO:0007669"/>
    <property type="project" value="InterPro"/>
</dbReference>
<evidence type="ECO:0000313" key="1">
    <source>
        <dbReference type="EMBL" id="POM63583.1"/>
    </source>
</evidence>
<dbReference type="SUPFAM" id="SSF54160">
    <property type="entry name" value="Chromo domain-like"/>
    <property type="match status" value="1"/>
</dbReference>
<name>A0A2P4XDF4_9STRA</name>
<protein>
    <recommendedName>
        <fullName evidence="3">Chromo domain-containing protein</fullName>
    </recommendedName>
</protein>
<comment type="caution">
    <text evidence="1">The sequence shown here is derived from an EMBL/GenBank/DDBJ whole genome shotgun (WGS) entry which is preliminary data.</text>
</comment>
<proteinExistence type="predicted"/>
<keyword evidence="2" id="KW-1185">Reference proteome</keyword>
<dbReference type="PANTHER" id="PTHR37984:SF5">
    <property type="entry name" value="PROTEIN NYNRIN-LIKE"/>
    <property type="match status" value="1"/>
</dbReference>
<dbReference type="InterPro" id="IPR050951">
    <property type="entry name" value="Retrovirus_Pol_polyprotein"/>
</dbReference>
<dbReference type="InterPro" id="IPR012337">
    <property type="entry name" value="RNaseH-like_sf"/>
</dbReference>